<keyword evidence="1" id="KW-0812">Transmembrane</keyword>
<keyword evidence="1" id="KW-1133">Transmembrane helix</keyword>
<proteinExistence type="predicted"/>
<feature type="transmembrane region" description="Helical" evidence="1">
    <location>
        <begin position="84"/>
        <end position="102"/>
    </location>
</feature>
<feature type="transmembrane region" description="Helical" evidence="1">
    <location>
        <begin position="20"/>
        <end position="37"/>
    </location>
</feature>
<protein>
    <submittedName>
        <fullName evidence="2">Uncharacterized protein</fullName>
    </submittedName>
</protein>
<reference evidence="2" key="1">
    <citation type="submission" date="2025-08" db="UniProtKB">
        <authorList>
            <consortium name="Ensembl"/>
        </authorList>
    </citation>
    <scope>IDENTIFICATION</scope>
</reference>
<sequence length="150" mass="17279">MVIFMILIFPIQEHGISFHLFMSSLISLIKALEFLVYKSFTSLVRCIPRYLIFGGEILKGTVFLYSFSNISLLVYRNATDFRMLILYPATLLNLFISSSSFWVESLGFSMYSIMLSAYSYSFISSLPIWVAFISFICLIAVARTFQNYVE</sequence>
<evidence type="ECO:0000256" key="1">
    <source>
        <dbReference type="SAM" id="Phobius"/>
    </source>
</evidence>
<evidence type="ECO:0000313" key="2">
    <source>
        <dbReference type="Ensembl" id="ENSSSCP00015025831.1"/>
    </source>
</evidence>
<dbReference type="Proteomes" id="UP000694726">
    <property type="component" value="Unplaced"/>
</dbReference>
<dbReference type="Ensembl" id="ENSSSCT00015064548.1">
    <property type="protein sequence ID" value="ENSSSCP00015025831.1"/>
    <property type="gene ID" value="ENSSSCG00015048526.1"/>
</dbReference>
<dbReference type="AlphaFoldDB" id="A0A8D0P5L2"/>
<organism evidence="2 3">
    <name type="scientific">Sus scrofa</name>
    <name type="common">Pig</name>
    <dbReference type="NCBI Taxonomy" id="9823"/>
    <lineage>
        <taxon>Eukaryota</taxon>
        <taxon>Metazoa</taxon>
        <taxon>Chordata</taxon>
        <taxon>Craniata</taxon>
        <taxon>Vertebrata</taxon>
        <taxon>Euteleostomi</taxon>
        <taxon>Mammalia</taxon>
        <taxon>Eutheria</taxon>
        <taxon>Laurasiatheria</taxon>
        <taxon>Artiodactyla</taxon>
        <taxon>Suina</taxon>
        <taxon>Suidae</taxon>
        <taxon>Sus</taxon>
    </lineage>
</organism>
<accession>A0A8D0P5L2</accession>
<evidence type="ECO:0000313" key="3">
    <source>
        <dbReference type="Proteomes" id="UP000694726"/>
    </source>
</evidence>
<feature type="transmembrane region" description="Helical" evidence="1">
    <location>
        <begin position="122"/>
        <end position="142"/>
    </location>
</feature>
<name>A0A8D0P5L2_PIG</name>
<keyword evidence="1" id="KW-0472">Membrane</keyword>